<proteinExistence type="predicted"/>
<evidence type="ECO:0000256" key="1">
    <source>
        <dbReference type="SAM" id="MobiDB-lite"/>
    </source>
</evidence>
<organism evidence="3 4">
    <name type="scientific">Cytospora paraplurivora</name>
    <dbReference type="NCBI Taxonomy" id="2898453"/>
    <lineage>
        <taxon>Eukaryota</taxon>
        <taxon>Fungi</taxon>
        <taxon>Dikarya</taxon>
        <taxon>Ascomycota</taxon>
        <taxon>Pezizomycotina</taxon>
        <taxon>Sordariomycetes</taxon>
        <taxon>Sordariomycetidae</taxon>
        <taxon>Diaporthales</taxon>
        <taxon>Cytosporaceae</taxon>
        <taxon>Cytospora</taxon>
    </lineage>
</organism>
<dbReference type="AlphaFoldDB" id="A0AAN9YCW2"/>
<protein>
    <submittedName>
        <fullName evidence="3">Uncharacterized protein</fullName>
    </submittedName>
</protein>
<feature type="chain" id="PRO_5043011328" evidence="2">
    <location>
        <begin position="24"/>
        <end position="540"/>
    </location>
</feature>
<feature type="signal peptide" evidence="2">
    <location>
        <begin position="1"/>
        <end position="23"/>
    </location>
</feature>
<sequence>MAVLKNLLVAAITCVAVIQRIAGAPAVKPFVSFTETMTSTVDLPDTTFTTTQIVTEAAGWHEQPPILALEAHTVPAHLPGHVPSLDANIVNERADPSVSTWVDTVPMVTVRATVDGPDVPVTTDAEYRNDNEDMTLSLTTSTTSHSSMWFTTIFPDPGIFGHPPPIETATTRLTAWTTPDFPVVPSVLPDGTKLRRYHAAIDTPGPSGAVTLPGKTVEGTATDDPPIYPTTTYTTDSQSHRPTSSDNCPGVGEFGVLLPTASGGRSHLHSSYTSWPRTCLPTNKRAVALEGQPGGPVTQTRQPSPLPSWHGESGVEGPKQLRSIIERHSSGYDFGTSIPDFRTLTPTVTTWEGTSTAHRAASTKIIMHTAVMCPVHLPSHPQPLSEGGASLLLKASQLEDTVHRDQAARTNMAAPTVSTVTSSIDFVRTSAVLHSSETVTSEFVTIPTIQPSSFGTTPSKTPFTSETTVQSVTVTTTITCSTCGPYLMTGITPGPVTVAHPPSHGGKPVSIWNGTMLPFVGNTLTTEMTTLETSVLGTPA</sequence>
<evidence type="ECO:0000313" key="3">
    <source>
        <dbReference type="EMBL" id="KAK7731825.1"/>
    </source>
</evidence>
<keyword evidence="2" id="KW-0732">Signal</keyword>
<evidence type="ECO:0000313" key="4">
    <source>
        <dbReference type="Proteomes" id="UP001320245"/>
    </source>
</evidence>
<feature type="region of interest" description="Disordered" evidence="1">
    <location>
        <begin position="205"/>
        <end position="248"/>
    </location>
</feature>
<feature type="compositionally biased region" description="Low complexity" evidence="1">
    <location>
        <begin position="220"/>
        <end position="236"/>
    </location>
</feature>
<feature type="region of interest" description="Disordered" evidence="1">
    <location>
        <begin position="292"/>
        <end position="316"/>
    </location>
</feature>
<evidence type="ECO:0000256" key="2">
    <source>
        <dbReference type="SAM" id="SignalP"/>
    </source>
</evidence>
<dbReference type="Proteomes" id="UP001320245">
    <property type="component" value="Unassembled WGS sequence"/>
</dbReference>
<keyword evidence="4" id="KW-1185">Reference proteome</keyword>
<dbReference type="EMBL" id="JAJSPL020000053">
    <property type="protein sequence ID" value="KAK7731825.1"/>
    <property type="molecule type" value="Genomic_DNA"/>
</dbReference>
<reference evidence="3 4" key="1">
    <citation type="journal article" date="2023" name="PLoS ONE">
        <title>Cytospora paraplurivora sp. nov. isolated from orchards with fruit tree decline syndrome in Ontario, Canada.</title>
        <authorList>
            <person name="Ilyukhin E."/>
            <person name="Nguyen H.D.T."/>
            <person name="Castle A.J."/>
            <person name="Ellouze W."/>
        </authorList>
    </citation>
    <scope>NUCLEOTIDE SEQUENCE [LARGE SCALE GENOMIC DNA]</scope>
    <source>
        <strain evidence="3 4">FDS-564</strain>
    </source>
</reference>
<accession>A0AAN9YCW2</accession>
<comment type="caution">
    <text evidence="3">The sequence shown here is derived from an EMBL/GenBank/DDBJ whole genome shotgun (WGS) entry which is preliminary data.</text>
</comment>
<name>A0AAN9YCW2_9PEZI</name>
<gene>
    <name evidence="3" type="ORF">SLS53_008646</name>
</gene>